<dbReference type="Proteomes" id="UP000257136">
    <property type="component" value="Unassembled WGS sequence"/>
</dbReference>
<name>A0A3E0E408_9FLAO</name>
<dbReference type="AlphaFoldDB" id="A0A3E0E408"/>
<feature type="transmembrane region" description="Helical" evidence="1">
    <location>
        <begin position="6"/>
        <end position="25"/>
    </location>
</feature>
<keyword evidence="1" id="KW-1133">Transmembrane helix</keyword>
<accession>A0A3E0E408</accession>
<keyword evidence="1" id="KW-0812">Transmembrane</keyword>
<sequence>MKSSLYWGLFFDYYYLITSVNLGFYNKTVPLLNYLECQNNYFALNKSNHNEKRNITI</sequence>
<keyword evidence="1" id="KW-0472">Membrane</keyword>
<evidence type="ECO:0000313" key="2">
    <source>
        <dbReference type="EMBL" id="REG93034.1"/>
    </source>
</evidence>
<gene>
    <name evidence="2" type="ORF">C8P67_114136</name>
</gene>
<reference evidence="2 3" key="1">
    <citation type="submission" date="2018-08" db="EMBL/GenBank/DDBJ databases">
        <title>Genomic Encyclopedia of Archaeal and Bacterial Type Strains, Phase II (KMG-II): from individual species to whole genera.</title>
        <authorList>
            <person name="Goeker M."/>
        </authorList>
    </citation>
    <scope>NUCLEOTIDE SEQUENCE [LARGE SCALE GENOMIC DNA]</scope>
    <source>
        <strain evidence="2 3">DSM 100880</strain>
    </source>
</reference>
<dbReference type="EMBL" id="QUNI01000014">
    <property type="protein sequence ID" value="REG93034.1"/>
    <property type="molecule type" value="Genomic_DNA"/>
</dbReference>
<protein>
    <submittedName>
        <fullName evidence="2">Uncharacterized protein</fullName>
    </submittedName>
</protein>
<proteinExistence type="predicted"/>
<organism evidence="2 3">
    <name type="scientific">Flavobacterium aquicola</name>
    <dbReference type="NCBI Taxonomy" id="1682742"/>
    <lineage>
        <taxon>Bacteria</taxon>
        <taxon>Pseudomonadati</taxon>
        <taxon>Bacteroidota</taxon>
        <taxon>Flavobacteriia</taxon>
        <taxon>Flavobacteriales</taxon>
        <taxon>Flavobacteriaceae</taxon>
        <taxon>Flavobacterium</taxon>
    </lineage>
</organism>
<keyword evidence="3" id="KW-1185">Reference proteome</keyword>
<evidence type="ECO:0000256" key="1">
    <source>
        <dbReference type="SAM" id="Phobius"/>
    </source>
</evidence>
<comment type="caution">
    <text evidence="2">The sequence shown here is derived from an EMBL/GenBank/DDBJ whole genome shotgun (WGS) entry which is preliminary data.</text>
</comment>
<evidence type="ECO:0000313" key="3">
    <source>
        <dbReference type="Proteomes" id="UP000257136"/>
    </source>
</evidence>